<comment type="subcellular location">
    <subcellularLocation>
        <location evidence="1">Membrane</location>
        <topology evidence="1">Multi-pass membrane protein</topology>
    </subcellularLocation>
</comment>
<accession>A0A650CIV9</accession>
<feature type="transmembrane region" description="Helical" evidence="6">
    <location>
        <begin position="283"/>
        <end position="308"/>
    </location>
</feature>
<keyword evidence="4 6" id="KW-1133">Transmembrane helix</keyword>
<proteinExistence type="predicted"/>
<feature type="transmembrane region" description="Helical" evidence="6">
    <location>
        <begin position="234"/>
        <end position="254"/>
    </location>
</feature>
<evidence type="ECO:0000256" key="4">
    <source>
        <dbReference type="ARBA" id="ARBA00022989"/>
    </source>
</evidence>
<sequence length="403" mass="43931">MWRKRITTSEKTINFLKVFGPAWLVMMADMDASSIIGAAQTGAVYNYGFVWILLLLIIPLYIIQETSGRIGVATGKGLGEVIRENYSKRVAAIMALPMAITDAFTYAIEYMGIAIGFEVLGIPLIISIPAIFIIHILIVTKQKYVEAERVLLGISLALIVGLTATLFLRGVKDYSPIYFKPSPLFFFLIAANVGAVIMPFMLYFQASATAIKLKEIDAIEYKSQVIKHMRKETLLGAIATEILMVIVEMTFAGIKNASDPSVFASASQLATVMTPIAGDLSPIFFSIGLISAGFLALVVISLGSAWGVVEALGIPKRSAWKIYVIESIPAVLVTLLLPPSMLINTILDLLVFFVYALIGPIIILGIISRNKKIMGEYYSSGIRLVAYWISAIIILSIAIIATF</sequence>
<dbReference type="RefSeq" id="WP_156015084.1">
    <property type="nucleotide sequence ID" value="NZ_CP045484.1"/>
</dbReference>
<feature type="transmembrane region" description="Helical" evidence="6">
    <location>
        <begin position="150"/>
        <end position="171"/>
    </location>
</feature>
<dbReference type="GeneID" id="42801718"/>
<evidence type="ECO:0000313" key="9">
    <source>
        <dbReference type="Proteomes" id="UP000427373"/>
    </source>
</evidence>
<evidence type="ECO:0000256" key="6">
    <source>
        <dbReference type="SAM" id="Phobius"/>
    </source>
</evidence>
<dbReference type="GO" id="GO:0005886">
    <property type="term" value="C:plasma membrane"/>
    <property type="evidence" value="ECO:0007669"/>
    <property type="project" value="TreeGrafter"/>
</dbReference>
<gene>
    <name evidence="8" type="ORF">D1869_10700</name>
    <name evidence="7" type="ORF">HNQ62_002333</name>
</gene>
<dbReference type="OrthoDB" id="211791at2157"/>
<dbReference type="Pfam" id="PF01566">
    <property type="entry name" value="Nramp"/>
    <property type="match status" value="1"/>
</dbReference>
<evidence type="ECO:0000256" key="5">
    <source>
        <dbReference type="ARBA" id="ARBA00023136"/>
    </source>
</evidence>
<keyword evidence="3 6" id="KW-0812">Transmembrane</keyword>
<dbReference type="GO" id="GO:0015086">
    <property type="term" value="F:cadmium ion transmembrane transporter activity"/>
    <property type="evidence" value="ECO:0007669"/>
    <property type="project" value="TreeGrafter"/>
</dbReference>
<evidence type="ECO:0000313" key="10">
    <source>
        <dbReference type="Proteomes" id="UP000582213"/>
    </source>
</evidence>
<evidence type="ECO:0000313" key="7">
    <source>
        <dbReference type="EMBL" id="MBB5254559.1"/>
    </source>
</evidence>
<dbReference type="Proteomes" id="UP000582213">
    <property type="component" value="Unassembled WGS sequence"/>
</dbReference>
<evidence type="ECO:0000256" key="2">
    <source>
        <dbReference type="ARBA" id="ARBA00022448"/>
    </source>
</evidence>
<dbReference type="GO" id="GO:0034755">
    <property type="term" value="P:iron ion transmembrane transport"/>
    <property type="evidence" value="ECO:0007669"/>
    <property type="project" value="TreeGrafter"/>
</dbReference>
<feature type="transmembrane region" description="Helical" evidence="6">
    <location>
        <begin position="114"/>
        <end position="138"/>
    </location>
</feature>
<dbReference type="GO" id="GO:0005384">
    <property type="term" value="F:manganese ion transmembrane transporter activity"/>
    <property type="evidence" value="ECO:0007669"/>
    <property type="project" value="TreeGrafter"/>
</dbReference>
<keyword evidence="5 6" id="KW-0472">Membrane</keyword>
<reference evidence="8 9" key="1">
    <citation type="submission" date="2019-10" db="EMBL/GenBank/DDBJ databases">
        <title>Genome Sequences from Six Type Strain Members of the Archaeal Family Sulfolobaceae: Acidianus ambivalens, Acidianus infernus, Metallosphaera prunae, Stygiolobus azoricus, Sulfolobus metallicus, and Sulfurisphaera ohwakuensis.</title>
        <authorList>
            <person name="Counts J.A."/>
            <person name="Kelly R.M."/>
        </authorList>
    </citation>
    <scope>NUCLEOTIDE SEQUENCE [LARGE SCALE GENOMIC DNA]</scope>
    <source>
        <strain evidence="8 9">TA-1</strain>
    </source>
</reference>
<evidence type="ECO:0000256" key="1">
    <source>
        <dbReference type="ARBA" id="ARBA00004141"/>
    </source>
</evidence>
<evidence type="ECO:0000256" key="3">
    <source>
        <dbReference type="ARBA" id="ARBA00022692"/>
    </source>
</evidence>
<dbReference type="EMBL" id="JACHFY010000018">
    <property type="protein sequence ID" value="MBB5254559.1"/>
    <property type="molecule type" value="Genomic_DNA"/>
</dbReference>
<feature type="transmembrane region" description="Helical" evidence="6">
    <location>
        <begin position="380"/>
        <end position="401"/>
    </location>
</feature>
<feature type="transmembrane region" description="Helical" evidence="6">
    <location>
        <begin position="320"/>
        <end position="337"/>
    </location>
</feature>
<dbReference type="InterPro" id="IPR001046">
    <property type="entry name" value="NRAMP_fam"/>
</dbReference>
<dbReference type="EMBL" id="CP045484">
    <property type="protein sequence ID" value="QGR17605.1"/>
    <property type="molecule type" value="Genomic_DNA"/>
</dbReference>
<feature type="transmembrane region" description="Helical" evidence="6">
    <location>
        <begin position="349"/>
        <end position="368"/>
    </location>
</feature>
<dbReference type="PANTHER" id="PTHR11706">
    <property type="entry name" value="SOLUTE CARRIER PROTEIN FAMILY 11 MEMBER"/>
    <property type="match status" value="1"/>
</dbReference>
<evidence type="ECO:0000313" key="8">
    <source>
        <dbReference type="EMBL" id="QGR17605.1"/>
    </source>
</evidence>
<dbReference type="PANTHER" id="PTHR11706:SF33">
    <property type="entry name" value="NATURAL RESISTANCE-ASSOCIATED MACROPHAGE PROTEIN 2"/>
    <property type="match status" value="1"/>
</dbReference>
<name>A0A650CIV9_SULOH</name>
<dbReference type="Proteomes" id="UP000427373">
    <property type="component" value="Chromosome"/>
</dbReference>
<feature type="transmembrane region" description="Helical" evidence="6">
    <location>
        <begin position="183"/>
        <end position="204"/>
    </location>
</feature>
<protein>
    <submittedName>
        <fullName evidence="8">Divalent metal cation transporter</fullName>
    </submittedName>
    <submittedName>
        <fullName evidence="7">NRAMP (Natural resistance-associated macrophage protein)-like metal ion transporter</fullName>
    </submittedName>
</protein>
<feature type="transmembrane region" description="Helical" evidence="6">
    <location>
        <begin position="90"/>
        <end position="108"/>
    </location>
</feature>
<feature type="transmembrane region" description="Helical" evidence="6">
    <location>
        <begin position="45"/>
        <end position="63"/>
    </location>
</feature>
<organism evidence="8 9">
    <name type="scientific">Sulfurisphaera ohwakuensis</name>
    <dbReference type="NCBI Taxonomy" id="69656"/>
    <lineage>
        <taxon>Archaea</taxon>
        <taxon>Thermoproteota</taxon>
        <taxon>Thermoprotei</taxon>
        <taxon>Sulfolobales</taxon>
        <taxon>Sulfolobaceae</taxon>
        <taxon>Sulfurisphaera</taxon>
    </lineage>
</organism>
<dbReference type="AlphaFoldDB" id="A0A650CIV9"/>
<reference evidence="7 10" key="2">
    <citation type="submission" date="2020-08" db="EMBL/GenBank/DDBJ databases">
        <title>Genomic Encyclopedia of Type Strains, Phase IV (KMG-IV): sequencing the most valuable type-strain genomes for metagenomic binning, comparative biology and taxonomic classification.</title>
        <authorList>
            <person name="Goeker M."/>
        </authorList>
    </citation>
    <scope>NUCLEOTIDE SEQUENCE [LARGE SCALE GENOMIC DNA]</scope>
    <source>
        <strain evidence="7 10">DSM 12421</strain>
    </source>
</reference>
<keyword evidence="2" id="KW-0813">Transport</keyword>
<keyword evidence="9" id="KW-1185">Reference proteome</keyword>
<dbReference type="KEGG" id="soh:D1869_10700"/>